<evidence type="ECO:0000313" key="3">
    <source>
        <dbReference type="Proteomes" id="UP000772618"/>
    </source>
</evidence>
<keyword evidence="1" id="KW-1133">Transmembrane helix</keyword>
<accession>A0ABS5VT62</accession>
<feature type="transmembrane region" description="Helical" evidence="1">
    <location>
        <begin position="128"/>
        <end position="151"/>
    </location>
</feature>
<name>A0ABS5VT62_9BACT</name>
<dbReference type="Proteomes" id="UP000772618">
    <property type="component" value="Unassembled WGS sequence"/>
</dbReference>
<evidence type="ECO:0000256" key="1">
    <source>
        <dbReference type="SAM" id="Phobius"/>
    </source>
</evidence>
<dbReference type="EMBL" id="JAHESD010000023">
    <property type="protein sequence ID" value="MBT1703954.1"/>
    <property type="molecule type" value="Genomic_DNA"/>
</dbReference>
<feature type="transmembrane region" description="Helical" evidence="1">
    <location>
        <begin position="303"/>
        <end position="324"/>
    </location>
</feature>
<feature type="transmembrane region" description="Helical" evidence="1">
    <location>
        <begin position="267"/>
        <end position="287"/>
    </location>
</feature>
<evidence type="ECO:0008006" key="4">
    <source>
        <dbReference type="Google" id="ProtNLM"/>
    </source>
</evidence>
<comment type="caution">
    <text evidence="2">The sequence shown here is derived from an EMBL/GenBank/DDBJ whole genome shotgun (WGS) entry which is preliminary data.</text>
</comment>
<sequence>MYTLSKSEDQQVKMSMVVILVVYALFLLWVPFLPFIDLPNHLAEATIYKFYNEPGNVLSQYYQPTPWYYPNTFHTVFCSLFPSVEVGNKIFHILYIALLLYSIYLVIKQLGGNVWYGLLSVLFIFNYNVTYGFVGFAISIPVIIILFYFTLRDIDEDKLSLKISIAFLLVLLFLMHAQNALFAMVIYGVLMLYKYFKKPSKLLIHAALIPLPMVALILTWWFKRTSETKEESTIDFLFNYYTTQYFPKLHGRIRLITLDNFQLQEGLAGLIIAILIFSCLLIPFLFFKSWRPAKEKLSDSNNLIYSLIFFLAGAGCYFILPDGLPGQSPLFQRFCTIVILSAIILGSLFLNKVTLKGLRIFILTAISIYSVLWFEYIYSFNQTAKDISPDFFEGIDNKNRLAGLIYENSFRGRRAYLHFPNYYIVWNQGIAASKIIDYRFGVVRRAANETTIPFYYEYIGEPWGATPVPQYSHLEYVLVRGQGPVQRDVNLNNFELTKEQGSWKLYRNKGEKHVLIE</sequence>
<feature type="transmembrane region" description="Helical" evidence="1">
    <location>
        <begin position="357"/>
        <end position="378"/>
    </location>
</feature>
<feature type="transmembrane region" description="Helical" evidence="1">
    <location>
        <begin position="330"/>
        <end position="350"/>
    </location>
</feature>
<proteinExistence type="predicted"/>
<keyword evidence="3" id="KW-1185">Reference proteome</keyword>
<reference evidence="2 3" key="1">
    <citation type="submission" date="2021-05" db="EMBL/GenBank/DDBJ databases">
        <title>A Polyphasic approach of four new species of the genus Ohtaekwangia: Ohtaekwangia histidinii sp. nov., Ohtaekwangia cretensis sp. nov., Ohtaekwangia indiensis sp. nov., Ohtaekwangia reichenbachii sp. nov. from diverse environment.</title>
        <authorList>
            <person name="Octaviana S."/>
        </authorList>
    </citation>
    <scope>NUCLEOTIDE SEQUENCE [LARGE SCALE GENOMIC DNA]</scope>
    <source>
        <strain evidence="2 3">PWU20</strain>
    </source>
</reference>
<keyword evidence="1" id="KW-0472">Membrane</keyword>
<feature type="transmembrane region" description="Helical" evidence="1">
    <location>
        <begin position="163"/>
        <end position="190"/>
    </location>
</feature>
<feature type="transmembrane region" description="Helical" evidence="1">
    <location>
        <begin position="90"/>
        <end position="107"/>
    </location>
</feature>
<keyword evidence="1" id="KW-0812">Transmembrane</keyword>
<evidence type="ECO:0000313" key="2">
    <source>
        <dbReference type="EMBL" id="MBT1703954.1"/>
    </source>
</evidence>
<feature type="transmembrane region" description="Helical" evidence="1">
    <location>
        <begin position="202"/>
        <end position="222"/>
    </location>
</feature>
<organism evidence="2 3">
    <name type="scientific">Chryseosolibacter indicus</name>
    <dbReference type="NCBI Taxonomy" id="2782351"/>
    <lineage>
        <taxon>Bacteria</taxon>
        <taxon>Pseudomonadati</taxon>
        <taxon>Bacteroidota</taxon>
        <taxon>Cytophagia</taxon>
        <taxon>Cytophagales</taxon>
        <taxon>Chryseotaleaceae</taxon>
        <taxon>Chryseosolibacter</taxon>
    </lineage>
</organism>
<gene>
    <name evidence="2" type="ORF">KK060_11720</name>
</gene>
<feature type="transmembrane region" description="Helical" evidence="1">
    <location>
        <begin position="12"/>
        <end position="32"/>
    </location>
</feature>
<protein>
    <recommendedName>
        <fullName evidence="4">Glycosyltransferase RgtA/B/C/D-like domain-containing protein</fullName>
    </recommendedName>
</protein>